<dbReference type="Gene3D" id="1.20.1250.20">
    <property type="entry name" value="MFS general substrate transporter like domains"/>
    <property type="match status" value="2"/>
</dbReference>
<evidence type="ECO:0000313" key="8">
    <source>
        <dbReference type="Proteomes" id="UP000277498"/>
    </source>
</evidence>
<evidence type="ECO:0000256" key="1">
    <source>
        <dbReference type="ARBA" id="ARBA00004141"/>
    </source>
</evidence>
<dbReference type="InterPro" id="IPR051788">
    <property type="entry name" value="MFS_Transporter"/>
</dbReference>
<feature type="domain" description="Major facilitator superfamily (MFS) profile" evidence="6">
    <location>
        <begin position="204"/>
        <end position="386"/>
    </location>
</feature>
<dbReference type="Pfam" id="PF07690">
    <property type="entry name" value="MFS_1"/>
    <property type="match status" value="1"/>
</dbReference>
<evidence type="ECO:0000256" key="3">
    <source>
        <dbReference type="ARBA" id="ARBA00022989"/>
    </source>
</evidence>
<dbReference type="InterPro" id="IPR020846">
    <property type="entry name" value="MFS_dom"/>
</dbReference>
<feature type="transmembrane region" description="Helical" evidence="5">
    <location>
        <begin position="99"/>
        <end position="123"/>
    </location>
</feature>
<dbReference type="RefSeq" id="WP_124088664.1">
    <property type="nucleotide sequence ID" value="NZ_UXAW01000130.1"/>
</dbReference>
<dbReference type="OrthoDB" id="9810941at2"/>
<dbReference type="Proteomes" id="UP000277498">
    <property type="component" value="Unassembled WGS sequence"/>
</dbReference>
<evidence type="ECO:0000256" key="4">
    <source>
        <dbReference type="ARBA" id="ARBA00023136"/>
    </source>
</evidence>
<keyword evidence="8" id="KW-1185">Reference proteome</keyword>
<keyword evidence="2 5" id="KW-0812">Transmembrane</keyword>
<evidence type="ECO:0000256" key="5">
    <source>
        <dbReference type="SAM" id="Phobius"/>
    </source>
</evidence>
<keyword evidence="4 5" id="KW-0472">Membrane</keyword>
<evidence type="ECO:0000259" key="6">
    <source>
        <dbReference type="PROSITE" id="PS50850"/>
    </source>
</evidence>
<feature type="transmembrane region" description="Helical" evidence="5">
    <location>
        <begin position="353"/>
        <end position="374"/>
    </location>
</feature>
<sequence>MTPGEARAARLALAAMFAANGFLIGAWAPQIPLLLPRHGIGEGALGLLILLLGLGAMAAMLFSGRIIAQRGSLWLLRRSSLALIPALPLVALAPSPLPVALAMGFFGLTMGAMDVAMNANAVAVERWLGRATMSALHGFWSLGAFAGSGAGAWLITQTSPGVQALAAAACAGAAILGALAFARGEPPAPMARTTPGRLLPREAGIWILGVMALLAFVPEGAVLDWAALYLGADLGADPFLAGLGYALFAAAMALMRFLGDRLRNRFGAVRVLRVSALIAALGLGIAAAAPWLPLALAGLALAGLGSANLVPVIFSAAGNFPGQSPGAALSAVTMVGYAGILIAPAAIGFAAEYIGLRVTYAALAALVLVIAALAGRTASADHRVVY</sequence>
<protein>
    <submittedName>
        <fullName evidence="7">Inner membrane protein YbjJ</fullName>
    </submittedName>
</protein>
<name>A0A3P5XG22_9RHOB</name>
<dbReference type="AlphaFoldDB" id="A0A3P5XG22"/>
<feature type="transmembrane region" description="Helical" evidence="5">
    <location>
        <begin position="161"/>
        <end position="182"/>
    </location>
</feature>
<proteinExistence type="predicted"/>
<dbReference type="PANTHER" id="PTHR23514:SF13">
    <property type="entry name" value="INNER MEMBRANE PROTEIN YBJJ"/>
    <property type="match status" value="1"/>
</dbReference>
<accession>A0A3P5XG22</accession>
<feature type="transmembrane region" description="Helical" evidence="5">
    <location>
        <begin position="239"/>
        <end position="259"/>
    </location>
</feature>
<dbReference type="GO" id="GO:0016020">
    <property type="term" value="C:membrane"/>
    <property type="evidence" value="ECO:0007669"/>
    <property type="project" value="UniProtKB-SubCell"/>
</dbReference>
<keyword evidence="3 5" id="KW-1133">Transmembrane helix</keyword>
<feature type="transmembrane region" description="Helical" evidence="5">
    <location>
        <begin position="75"/>
        <end position="93"/>
    </location>
</feature>
<dbReference type="PANTHER" id="PTHR23514">
    <property type="entry name" value="BYPASS OF STOP CODON PROTEIN 6"/>
    <property type="match status" value="1"/>
</dbReference>
<dbReference type="InterPro" id="IPR036259">
    <property type="entry name" value="MFS_trans_sf"/>
</dbReference>
<gene>
    <name evidence="7" type="primary">ybjJ_2</name>
    <name evidence="7" type="ORF">XINFAN_03992</name>
</gene>
<feature type="transmembrane region" description="Helical" evidence="5">
    <location>
        <begin position="326"/>
        <end position="347"/>
    </location>
</feature>
<feature type="transmembrane region" description="Helical" evidence="5">
    <location>
        <begin position="135"/>
        <end position="155"/>
    </location>
</feature>
<dbReference type="CDD" id="cd17393">
    <property type="entry name" value="MFS_MosC_like"/>
    <property type="match status" value="1"/>
</dbReference>
<organism evidence="7 8">
    <name type="scientific">Pseudogemmobacter humi</name>
    <dbReference type="NCBI Taxonomy" id="2483812"/>
    <lineage>
        <taxon>Bacteria</taxon>
        <taxon>Pseudomonadati</taxon>
        <taxon>Pseudomonadota</taxon>
        <taxon>Alphaproteobacteria</taxon>
        <taxon>Rhodobacterales</taxon>
        <taxon>Paracoccaceae</taxon>
        <taxon>Pseudogemmobacter</taxon>
    </lineage>
</organism>
<evidence type="ECO:0000256" key="2">
    <source>
        <dbReference type="ARBA" id="ARBA00022692"/>
    </source>
</evidence>
<feature type="transmembrane region" description="Helical" evidence="5">
    <location>
        <begin position="12"/>
        <end position="31"/>
    </location>
</feature>
<dbReference type="PROSITE" id="PS50850">
    <property type="entry name" value="MFS"/>
    <property type="match status" value="1"/>
</dbReference>
<dbReference type="EMBL" id="UXAW01000130">
    <property type="protein sequence ID" value="VDC33736.1"/>
    <property type="molecule type" value="Genomic_DNA"/>
</dbReference>
<comment type="subcellular location">
    <subcellularLocation>
        <location evidence="1">Membrane</location>
        <topology evidence="1">Multi-pass membrane protein</topology>
    </subcellularLocation>
</comment>
<feature type="transmembrane region" description="Helical" evidence="5">
    <location>
        <begin position="271"/>
        <end position="289"/>
    </location>
</feature>
<feature type="transmembrane region" description="Helical" evidence="5">
    <location>
        <begin position="43"/>
        <end position="63"/>
    </location>
</feature>
<evidence type="ECO:0000313" key="7">
    <source>
        <dbReference type="EMBL" id="VDC33736.1"/>
    </source>
</evidence>
<reference evidence="7 8" key="1">
    <citation type="submission" date="2018-11" db="EMBL/GenBank/DDBJ databases">
        <authorList>
            <person name="Criscuolo A."/>
        </authorList>
    </citation>
    <scope>NUCLEOTIDE SEQUENCE [LARGE SCALE GENOMIC DNA]</scope>
    <source>
        <strain evidence="7">ACIP111625</strain>
    </source>
</reference>
<dbReference type="InterPro" id="IPR011701">
    <property type="entry name" value="MFS"/>
</dbReference>
<dbReference type="GO" id="GO:0022857">
    <property type="term" value="F:transmembrane transporter activity"/>
    <property type="evidence" value="ECO:0007669"/>
    <property type="project" value="InterPro"/>
</dbReference>
<dbReference type="SUPFAM" id="SSF103473">
    <property type="entry name" value="MFS general substrate transporter"/>
    <property type="match status" value="1"/>
</dbReference>
<feature type="transmembrane region" description="Helical" evidence="5">
    <location>
        <begin position="295"/>
        <end position="314"/>
    </location>
</feature>
<feature type="transmembrane region" description="Helical" evidence="5">
    <location>
        <begin position="203"/>
        <end position="227"/>
    </location>
</feature>